<feature type="compositionally biased region" description="Polar residues" evidence="1">
    <location>
        <begin position="618"/>
        <end position="636"/>
    </location>
</feature>
<dbReference type="InterPro" id="IPR024462">
    <property type="entry name" value="GH116_N"/>
</dbReference>
<feature type="domain" description="Glycosyl-hydrolase family 116 catalytic region" evidence="2">
    <location>
        <begin position="679"/>
        <end position="1040"/>
    </location>
</feature>
<dbReference type="InterPro" id="IPR008928">
    <property type="entry name" value="6-hairpin_glycosidase_sf"/>
</dbReference>
<comment type="caution">
    <text evidence="4">The sequence shown here is derived from an EMBL/GenBank/DDBJ whole genome shotgun (WGS) entry which is preliminary data.</text>
</comment>
<evidence type="ECO:0000259" key="2">
    <source>
        <dbReference type="Pfam" id="PF04685"/>
    </source>
</evidence>
<dbReference type="InterPro" id="IPR052566">
    <property type="entry name" value="Non-lysos_glucosylceramidase"/>
</dbReference>
<dbReference type="Gene3D" id="1.50.10.10">
    <property type="match status" value="1"/>
</dbReference>
<dbReference type="OrthoDB" id="730489at2759"/>
<dbReference type="FunFam" id="1.50.10.10:FF:000006">
    <property type="entry name" value="Non-lysosomal glucosylceramidase"/>
    <property type="match status" value="1"/>
</dbReference>
<keyword evidence="5" id="KW-1185">Reference proteome</keyword>
<evidence type="ECO:0000259" key="3">
    <source>
        <dbReference type="Pfam" id="PF12215"/>
    </source>
</evidence>
<reference evidence="4" key="1">
    <citation type="submission" date="2021-01" db="EMBL/GenBank/DDBJ databases">
        <title>Adiantum capillus-veneris genome.</title>
        <authorList>
            <person name="Fang Y."/>
            <person name="Liao Q."/>
        </authorList>
    </citation>
    <scope>NUCLEOTIDE SEQUENCE</scope>
    <source>
        <strain evidence="4">H3</strain>
        <tissue evidence="4">Leaf</tissue>
    </source>
</reference>
<dbReference type="EMBL" id="JABFUD020000013">
    <property type="protein sequence ID" value="KAI5071649.1"/>
    <property type="molecule type" value="Genomic_DNA"/>
</dbReference>
<dbReference type="Pfam" id="PF12215">
    <property type="entry name" value="Glyco_hydr_116N"/>
    <property type="match status" value="1"/>
</dbReference>
<feature type="domain" description="Glycosyl-hydrolase family 116 N-terminal" evidence="3">
    <location>
        <begin position="96"/>
        <end position="415"/>
    </location>
</feature>
<evidence type="ECO:0000313" key="5">
    <source>
        <dbReference type="Proteomes" id="UP000886520"/>
    </source>
</evidence>
<dbReference type="Proteomes" id="UP000886520">
    <property type="component" value="Chromosome 13"/>
</dbReference>
<dbReference type="InterPro" id="IPR012341">
    <property type="entry name" value="6hp_glycosidase-like_sf"/>
</dbReference>
<feature type="region of interest" description="Disordered" evidence="1">
    <location>
        <begin position="618"/>
        <end position="638"/>
    </location>
</feature>
<protein>
    <recommendedName>
        <fullName evidence="6">NLGase</fullName>
    </recommendedName>
</protein>
<dbReference type="GO" id="GO:0005975">
    <property type="term" value="P:carbohydrate metabolic process"/>
    <property type="evidence" value="ECO:0007669"/>
    <property type="project" value="InterPro"/>
</dbReference>
<proteinExistence type="predicted"/>
<evidence type="ECO:0000313" key="4">
    <source>
        <dbReference type="EMBL" id="KAI5071649.1"/>
    </source>
</evidence>
<dbReference type="InterPro" id="IPR006775">
    <property type="entry name" value="GH116_catalytic"/>
</dbReference>
<evidence type="ECO:0008006" key="6">
    <source>
        <dbReference type="Google" id="ProtNLM"/>
    </source>
</evidence>
<dbReference type="PANTHER" id="PTHR12654">
    <property type="entry name" value="BILE ACID BETA-GLUCOSIDASE-RELATED"/>
    <property type="match status" value="1"/>
</dbReference>
<name>A0A9D4ZDU0_ADICA</name>
<accession>A0A9D4ZDU0</accession>
<dbReference type="Pfam" id="PF04685">
    <property type="entry name" value="DUF608"/>
    <property type="match status" value="1"/>
</dbReference>
<sequence length="1104" mass="123898">MSNSKRKSWPASEFVSKSTLHLLECDQGAPPQLAWRRRLNSHANLLTEFNVTFKEALKMLKLGFRLWAYIQAERSQGRTPPIDPFSRQIHPSACHGVPLGGMGSGSIGRGFRGEFRRWQLVPGVCEEAPVLANQFSVFVSRDGGKKYSSVLYPGRPTELGAVENAGISSWDWNMDGQHSTYHAVFPRAWTIYEGEPDPELKISCRQISPFIPNNYRESCLPSAVFSYTVVNTGKGNASVSLLFTWANSVGGLSHLSGGHFNESFKEEDGVSGVLLHHKTAKGHSPLTFAIAAQNTNEVHVSACPCFSLSGKDGEFSANDMWKEIKEHGAFNENHWNSFPVSVSSPGDSIASALAAKVSLQPHEKKTVTFSLVWDAPKVKFSKGRSYYRRYTKFYGFSGKAATRLAHDAILEFSKWEDAIIKWQEPILKNEKLPEWYRFTLFNELYFLVAGGTIWTESETGTASGESLAKNRATEYSDYDAFSRSDTKNFPNALRGGQSHWKDNDEYSLRDAQQDGVGNPKAMSLEFCHIDGSCKQNLESNQQGEENDYNQIACHSNLPLDYWVSKDEANSSNSQSQLLSQTRKFEDLKVQVEGSSDLNEVAFLPETMLPCNTNIPNELNQANKGDSSEKTGNSMEDNQIEVILKDQEDELEESSREMFMEQKQRAGPVVKDHQGESSVGRFLYLEGLEYVMWCTYDVHFYASFALLALFPKLELCIQQEFANATLNQNVEKTKFLTDADWGVRKVLGAVPHDLGMHDPWFEVNAYNIHDTSKWKDLNCKFVLQVYRDFVVTQNIDFATKAWPSVFTAMAYMDKFDKDRDGLIENDGFPDQTYDTWTVHGVSAYCGGLWLAALQAAASMAEKLKYSDVAKSFMAKFQQAKQAYEKKLWNGVYFNYDSGTSSNSNSIQADQLAGQMYMYASGLAPLFESEKISSTLRKIFDYNIMKVKGGKLGAVNGMHPDGKVDETCMQSREIWTGVTYLLAATMIHAGMIDEAFRTAEGIFHAGWSEEGFGYWFQTPEGWTVNGHYRSLAYMRPLSIWAMQSALDLCEASNNAPKEPAMDKGCSFSSHVGFSALTEALVKVQKPQMENFRTCLRCLQDCVCKKC</sequence>
<dbReference type="SUPFAM" id="SSF48208">
    <property type="entry name" value="Six-hairpin glycosidases"/>
    <property type="match status" value="1"/>
</dbReference>
<evidence type="ECO:0000256" key="1">
    <source>
        <dbReference type="SAM" id="MobiDB-lite"/>
    </source>
</evidence>
<gene>
    <name evidence="4" type="ORF">GOP47_0013900</name>
</gene>
<dbReference type="AlphaFoldDB" id="A0A9D4ZDU0"/>
<dbReference type="GO" id="GO:0008422">
    <property type="term" value="F:beta-glucosidase activity"/>
    <property type="evidence" value="ECO:0007669"/>
    <property type="project" value="TreeGrafter"/>
</dbReference>
<dbReference type="PANTHER" id="PTHR12654:SF0">
    <property type="entry name" value="NON-LYSOSOMAL GLUCOSYLCERAMIDASE"/>
    <property type="match status" value="1"/>
</dbReference>
<organism evidence="4 5">
    <name type="scientific">Adiantum capillus-veneris</name>
    <name type="common">Maidenhair fern</name>
    <dbReference type="NCBI Taxonomy" id="13818"/>
    <lineage>
        <taxon>Eukaryota</taxon>
        <taxon>Viridiplantae</taxon>
        <taxon>Streptophyta</taxon>
        <taxon>Embryophyta</taxon>
        <taxon>Tracheophyta</taxon>
        <taxon>Polypodiopsida</taxon>
        <taxon>Polypodiidae</taxon>
        <taxon>Polypodiales</taxon>
        <taxon>Pteridineae</taxon>
        <taxon>Pteridaceae</taxon>
        <taxon>Vittarioideae</taxon>
        <taxon>Adiantum</taxon>
    </lineage>
</organism>